<dbReference type="EMBL" id="KV419436">
    <property type="protein sequence ID" value="KZS88494.1"/>
    <property type="molecule type" value="Genomic_DNA"/>
</dbReference>
<keyword evidence="2" id="KW-1133">Transmembrane helix</keyword>
<feature type="region of interest" description="Disordered" evidence="1">
    <location>
        <begin position="94"/>
        <end position="120"/>
    </location>
</feature>
<keyword evidence="2" id="KW-0472">Membrane</keyword>
<accession>A0A164P990</accession>
<proteinExistence type="predicted"/>
<organism evidence="3 4">
    <name type="scientific">Sistotremastrum niveocremeum HHB9708</name>
    <dbReference type="NCBI Taxonomy" id="1314777"/>
    <lineage>
        <taxon>Eukaryota</taxon>
        <taxon>Fungi</taxon>
        <taxon>Dikarya</taxon>
        <taxon>Basidiomycota</taxon>
        <taxon>Agaricomycotina</taxon>
        <taxon>Agaricomycetes</taxon>
        <taxon>Sistotremastrales</taxon>
        <taxon>Sistotremastraceae</taxon>
        <taxon>Sertulicium</taxon>
        <taxon>Sertulicium niveocremeum</taxon>
    </lineage>
</organism>
<feature type="compositionally biased region" description="Low complexity" evidence="1">
    <location>
        <begin position="322"/>
        <end position="337"/>
    </location>
</feature>
<evidence type="ECO:0000313" key="3">
    <source>
        <dbReference type="EMBL" id="KZS88494.1"/>
    </source>
</evidence>
<dbReference type="Proteomes" id="UP000076722">
    <property type="component" value="Unassembled WGS sequence"/>
</dbReference>
<sequence>MSWARCLVQSLGRRLRRLTLGIRGILVIRDAWRVVSVLAILMPMLMVAIPGPAINANTHANATTNGQSPLWRQMQQMQHVNPMNLRLTIPLPSRQPINNDPWRNPPPAEGAMDVDAKNEKEKEKAQLREKMIVLMRDLEKAKGEITRLRSEKLQDQMAMKERMGDLDGKMKLSNEMNKLLLTRLDEMPSFFANLIQQKFDKLQDTVATPQGLEELKQVVIDEVNNRQDLTYVEVREHSDILRNIREVQAEVSRVSLLLYHIFQQPPLSPFLLPPCPAPIQHSITLSPPRPSLKRKFDQADLSSNETDNEADEPMNPPEDSNPESASSEAQIASAPIPESRPTKKLKLARTIVPALGGMAFGAIGTVALLCSVLLPDAP</sequence>
<feature type="region of interest" description="Disordered" evidence="1">
    <location>
        <begin position="282"/>
        <end position="343"/>
    </location>
</feature>
<evidence type="ECO:0000256" key="1">
    <source>
        <dbReference type="SAM" id="MobiDB-lite"/>
    </source>
</evidence>
<dbReference type="AlphaFoldDB" id="A0A164P990"/>
<name>A0A164P990_9AGAM</name>
<evidence type="ECO:0000256" key="2">
    <source>
        <dbReference type="SAM" id="Phobius"/>
    </source>
</evidence>
<protein>
    <submittedName>
        <fullName evidence="3">Uncharacterized protein</fullName>
    </submittedName>
</protein>
<keyword evidence="4" id="KW-1185">Reference proteome</keyword>
<reference evidence="3 4" key="1">
    <citation type="journal article" date="2016" name="Mol. Biol. Evol.">
        <title>Comparative Genomics of Early-Diverging Mushroom-Forming Fungi Provides Insights into the Origins of Lignocellulose Decay Capabilities.</title>
        <authorList>
            <person name="Nagy L.G."/>
            <person name="Riley R."/>
            <person name="Tritt A."/>
            <person name="Adam C."/>
            <person name="Daum C."/>
            <person name="Floudas D."/>
            <person name="Sun H."/>
            <person name="Yadav J.S."/>
            <person name="Pangilinan J."/>
            <person name="Larsson K.H."/>
            <person name="Matsuura K."/>
            <person name="Barry K."/>
            <person name="Labutti K."/>
            <person name="Kuo R."/>
            <person name="Ohm R.A."/>
            <person name="Bhattacharya S.S."/>
            <person name="Shirouzu T."/>
            <person name="Yoshinaga Y."/>
            <person name="Martin F.M."/>
            <person name="Grigoriev I.V."/>
            <person name="Hibbett D.S."/>
        </authorList>
    </citation>
    <scope>NUCLEOTIDE SEQUENCE [LARGE SCALE GENOMIC DNA]</scope>
    <source>
        <strain evidence="3 4">HHB9708</strain>
    </source>
</reference>
<feature type="transmembrane region" description="Helical" evidence="2">
    <location>
        <begin position="350"/>
        <end position="374"/>
    </location>
</feature>
<keyword evidence="2" id="KW-0812">Transmembrane</keyword>
<feature type="transmembrane region" description="Helical" evidence="2">
    <location>
        <begin position="31"/>
        <end position="49"/>
    </location>
</feature>
<gene>
    <name evidence="3" type="ORF">SISNIDRAFT_259651</name>
</gene>
<evidence type="ECO:0000313" key="4">
    <source>
        <dbReference type="Proteomes" id="UP000076722"/>
    </source>
</evidence>